<dbReference type="PANTHER" id="PTHR38030:SF2">
    <property type="entry name" value="PROTOPORPHYRINOGEN IX DEHYDROGENASE [QUINONE]"/>
    <property type="match status" value="1"/>
</dbReference>
<evidence type="ECO:0000259" key="2">
    <source>
        <dbReference type="PROSITE" id="PS50902"/>
    </source>
</evidence>
<dbReference type="Proteomes" id="UP000004184">
    <property type="component" value="Unassembled WGS sequence"/>
</dbReference>
<dbReference type="InterPro" id="IPR026816">
    <property type="entry name" value="Flavodoxin_dom"/>
</dbReference>
<name>D9X7L0_STRVT</name>
<dbReference type="GO" id="GO:0010181">
    <property type="term" value="F:FMN binding"/>
    <property type="evidence" value="ECO:0007669"/>
    <property type="project" value="InterPro"/>
</dbReference>
<proteinExistence type="predicted"/>
<feature type="region of interest" description="Disordered" evidence="1">
    <location>
        <begin position="1"/>
        <end position="56"/>
    </location>
</feature>
<dbReference type="AlphaFoldDB" id="D9X7L0"/>
<dbReference type="PROSITE" id="PS50902">
    <property type="entry name" value="FLAVODOXIN_LIKE"/>
    <property type="match status" value="1"/>
</dbReference>
<dbReference type="InterPro" id="IPR029039">
    <property type="entry name" value="Flavoprotein-like_sf"/>
</dbReference>
<dbReference type="GO" id="GO:0070819">
    <property type="term" value="F:menaquinone-dependent protoporphyrinogen oxidase activity"/>
    <property type="evidence" value="ECO:0007669"/>
    <property type="project" value="TreeGrafter"/>
</dbReference>
<sequence>MGLSRPPRTPGSPPASSLPRFRPRRPLDGCQGAGPGPSAPFVPVRPIGSRPSGTEAGSAAVRRAAIMNGTVLVAYGSTNGSTAEIAEHIGEVLAKEGLDVDVRPASDVADLVPYGAVVLGGGLYGGRWQRDARRFARRHRKALAERPVWLFSSGPLDPSASERNIPPAPGVRRVMYHVDPRGHATFGGRLEGDVKGRIARMIVKSGRGGDFRDFERIGTWAAMVARDLQAPEG</sequence>
<evidence type="ECO:0000313" key="3">
    <source>
        <dbReference type="EMBL" id="EFL29905.1"/>
    </source>
</evidence>
<dbReference type="STRING" id="591159.SSQG_00424"/>
<dbReference type="Pfam" id="PF12724">
    <property type="entry name" value="Flavodoxin_5"/>
    <property type="match status" value="1"/>
</dbReference>
<accession>D9X7L0</accession>
<dbReference type="InterPro" id="IPR008254">
    <property type="entry name" value="Flavodoxin/NO_synth"/>
</dbReference>
<dbReference type="SUPFAM" id="SSF52218">
    <property type="entry name" value="Flavoproteins"/>
    <property type="match status" value="1"/>
</dbReference>
<reference evidence="4" key="1">
    <citation type="submission" date="2009-02" db="EMBL/GenBank/DDBJ databases">
        <title>Annotation of Streptomyces viridochromogenes strain DSM 40736.</title>
        <authorList>
            <consortium name="The Broad Institute Genome Sequencing Platform"/>
            <consortium name="Broad Institute Microbial Sequencing Center"/>
            <person name="Fischbach M."/>
            <person name="Godfrey P."/>
            <person name="Ward D."/>
            <person name="Young S."/>
            <person name="Zeng Q."/>
            <person name="Koehrsen M."/>
            <person name="Alvarado L."/>
            <person name="Berlin A.M."/>
            <person name="Bochicchio J."/>
            <person name="Borenstein D."/>
            <person name="Chapman S.B."/>
            <person name="Chen Z."/>
            <person name="Engels R."/>
            <person name="Freedman E."/>
            <person name="Gellesch M."/>
            <person name="Goldberg J."/>
            <person name="Griggs A."/>
            <person name="Gujja S."/>
            <person name="Heilman E.R."/>
            <person name="Heiman D.I."/>
            <person name="Hepburn T.A."/>
            <person name="Howarth C."/>
            <person name="Jen D."/>
            <person name="Larson L."/>
            <person name="Lewis B."/>
            <person name="Mehta T."/>
            <person name="Park D."/>
            <person name="Pearson M."/>
            <person name="Richards J."/>
            <person name="Roberts A."/>
            <person name="Saif S."/>
            <person name="Shea T.D."/>
            <person name="Shenoy N."/>
            <person name="Sisk P."/>
            <person name="Stolte C."/>
            <person name="Sykes S.N."/>
            <person name="Thomson T."/>
            <person name="Walk T."/>
            <person name="White J."/>
            <person name="Yandava C."/>
            <person name="Straight P."/>
            <person name="Clardy J."/>
            <person name="Hung D."/>
            <person name="Kolter R."/>
            <person name="Mekalanos J."/>
            <person name="Walker S."/>
            <person name="Walsh C.T."/>
            <person name="Wieland-Brown L.C."/>
            <person name="Haas B."/>
            <person name="Nusbaum C."/>
            <person name="Birren B."/>
        </authorList>
    </citation>
    <scope>NUCLEOTIDE SEQUENCE [LARGE SCALE GENOMIC DNA]</scope>
    <source>
        <strain evidence="4">DSM 40736 / JCM 4977 / BCRC 1201 / Tue 494</strain>
    </source>
</reference>
<dbReference type="InterPro" id="IPR052200">
    <property type="entry name" value="Protoporphyrinogen_IX_DH"/>
</dbReference>
<dbReference type="PANTHER" id="PTHR38030">
    <property type="entry name" value="PROTOPORPHYRINOGEN IX DEHYDROGENASE [MENAQUINONE]"/>
    <property type="match status" value="1"/>
</dbReference>
<protein>
    <submittedName>
        <fullName evidence="3">Predicted protein</fullName>
    </submittedName>
</protein>
<dbReference type="eggNOG" id="COG4635">
    <property type="taxonomic scope" value="Bacteria"/>
</dbReference>
<evidence type="ECO:0000313" key="4">
    <source>
        <dbReference type="Proteomes" id="UP000004184"/>
    </source>
</evidence>
<dbReference type="GO" id="GO:0006783">
    <property type="term" value="P:heme biosynthetic process"/>
    <property type="evidence" value="ECO:0007669"/>
    <property type="project" value="TreeGrafter"/>
</dbReference>
<dbReference type="EMBL" id="GG657757">
    <property type="protein sequence ID" value="EFL29905.1"/>
    <property type="molecule type" value="Genomic_DNA"/>
</dbReference>
<dbReference type="Gene3D" id="3.40.50.360">
    <property type="match status" value="1"/>
</dbReference>
<feature type="domain" description="Flavodoxin-like" evidence="2">
    <location>
        <begin position="71"/>
        <end position="225"/>
    </location>
</feature>
<gene>
    <name evidence="3" type="ORF">SSQG_00424</name>
</gene>
<keyword evidence="4" id="KW-1185">Reference proteome</keyword>
<organism evidence="3 4">
    <name type="scientific">Streptomyces viridochromogenes (strain DSM 40736 / JCM 4977 / BCRC 1201 / Tue 494)</name>
    <dbReference type="NCBI Taxonomy" id="591159"/>
    <lineage>
        <taxon>Bacteria</taxon>
        <taxon>Bacillati</taxon>
        <taxon>Actinomycetota</taxon>
        <taxon>Actinomycetes</taxon>
        <taxon>Kitasatosporales</taxon>
        <taxon>Streptomycetaceae</taxon>
        <taxon>Streptomyces</taxon>
    </lineage>
</organism>
<evidence type="ECO:0000256" key="1">
    <source>
        <dbReference type="SAM" id="MobiDB-lite"/>
    </source>
</evidence>
<dbReference type="HOGENOM" id="CLU_094839_1_0_11"/>